<gene>
    <name evidence="2" type="ORF">KVT40_001542</name>
</gene>
<dbReference type="Gene3D" id="3.40.50.1820">
    <property type="entry name" value="alpha/beta hydrolase"/>
    <property type="match status" value="1"/>
</dbReference>
<sequence>MVSINSDLNVLVLADRPGLGMSTRQSTREVVDYPDDIAEQVAHLTLRCYAVLGSSGGGAYALACGARRDILPGLKAVGVVVGLPPRDSAYSETAMDKVPAGAVGWLWDFMVGKTARDSDQSKLRNAVEKSIRAQNGVDAEAAKNDRVIGCMTGALRGAFAQGPEGYVDDAALAVAPWGFQLDDIKDVNVAMWYGEKDNIAPAAAGRAMAQRIPGAMLKVYEAEGHSAPCIKHQDEILTTLSDFLH</sequence>
<evidence type="ECO:0000313" key="2">
    <source>
        <dbReference type="EMBL" id="KAG8629923.1"/>
    </source>
</evidence>
<dbReference type="EMBL" id="JAESVG020000002">
    <property type="protein sequence ID" value="KAG8629923.1"/>
    <property type="molecule type" value="Genomic_DNA"/>
</dbReference>
<reference evidence="2" key="1">
    <citation type="submission" date="2021-07" db="EMBL/GenBank/DDBJ databases">
        <title>Elsinoe batatas strain:CRI-CJ2 Genome sequencing and assembly.</title>
        <authorList>
            <person name="Huang L."/>
        </authorList>
    </citation>
    <scope>NUCLEOTIDE SEQUENCE</scope>
    <source>
        <strain evidence="2">CRI-CJ2</strain>
    </source>
</reference>
<comment type="caution">
    <text evidence="2">The sequence shown here is derived from an EMBL/GenBank/DDBJ whole genome shotgun (WGS) entry which is preliminary data.</text>
</comment>
<keyword evidence="3" id="KW-1185">Reference proteome</keyword>
<evidence type="ECO:0000259" key="1">
    <source>
        <dbReference type="Pfam" id="PF00561"/>
    </source>
</evidence>
<dbReference type="PANTHER" id="PTHR43433">
    <property type="entry name" value="HYDROLASE, ALPHA/BETA FOLD FAMILY PROTEIN"/>
    <property type="match status" value="1"/>
</dbReference>
<feature type="domain" description="AB hydrolase-1" evidence="1">
    <location>
        <begin position="12"/>
        <end position="227"/>
    </location>
</feature>
<dbReference type="InterPro" id="IPR000073">
    <property type="entry name" value="AB_hydrolase_1"/>
</dbReference>
<dbReference type="InterPro" id="IPR050471">
    <property type="entry name" value="AB_hydrolase"/>
</dbReference>
<dbReference type="Proteomes" id="UP000809789">
    <property type="component" value="Unassembled WGS sequence"/>
</dbReference>
<dbReference type="InterPro" id="IPR029058">
    <property type="entry name" value="AB_hydrolase_fold"/>
</dbReference>
<organism evidence="2 3">
    <name type="scientific">Elsinoe batatas</name>
    <dbReference type="NCBI Taxonomy" id="2601811"/>
    <lineage>
        <taxon>Eukaryota</taxon>
        <taxon>Fungi</taxon>
        <taxon>Dikarya</taxon>
        <taxon>Ascomycota</taxon>
        <taxon>Pezizomycotina</taxon>
        <taxon>Dothideomycetes</taxon>
        <taxon>Dothideomycetidae</taxon>
        <taxon>Myriangiales</taxon>
        <taxon>Elsinoaceae</taxon>
        <taxon>Elsinoe</taxon>
    </lineage>
</organism>
<dbReference type="OrthoDB" id="294702at2759"/>
<name>A0A8K0PJV3_9PEZI</name>
<dbReference type="SUPFAM" id="SSF53474">
    <property type="entry name" value="alpha/beta-Hydrolases"/>
    <property type="match status" value="1"/>
</dbReference>
<proteinExistence type="predicted"/>
<evidence type="ECO:0000313" key="3">
    <source>
        <dbReference type="Proteomes" id="UP000809789"/>
    </source>
</evidence>
<dbReference type="Pfam" id="PF00561">
    <property type="entry name" value="Abhydrolase_1"/>
    <property type="match status" value="1"/>
</dbReference>
<dbReference type="PANTHER" id="PTHR43433:SF10">
    <property type="entry name" value="AB HYDROLASE-1 DOMAIN-CONTAINING PROTEIN"/>
    <property type="match status" value="1"/>
</dbReference>
<dbReference type="AlphaFoldDB" id="A0A8K0PJV3"/>
<accession>A0A8K0PJV3</accession>
<protein>
    <recommendedName>
        <fullName evidence="1">AB hydrolase-1 domain-containing protein</fullName>
    </recommendedName>
</protein>